<protein>
    <recommendedName>
        <fullName evidence="5">TIR domain-containing protein</fullName>
    </recommendedName>
</protein>
<feature type="region of interest" description="Disordered" evidence="4">
    <location>
        <begin position="1"/>
        <end position="35"/>
    </location>
</feature>
<feature type="compositionally biased region" description="Polar residues" evidence="4">
    <location>
        <begin position="77"/>
        <end position="90"/>
    </location>
</feature>
<dbReference type="Pfam" id="PF01582">
    <property type="entry name" value="TIR"/>
    <property type="match status" value="1"/>
</dbReference>
<dbReference type="SMART" id="SM00255">
    <property type="entry name" value="TIR"/>
    <property type="match status" value="1"/>
</dbReference>
<gene>
    <name evidence="6" type="ORF">VNO78_12404</name>
</gene>
<dbReference type="InterPro" id="IPR035897">
    <property type="entry name" value="Toll_tir_struct_dom_sf"/>
</dbReference>
<reference evidence="6 7" key="1">
    <citation type="submission" date="2024-01" db="EMBL/GenBank/DDBJ databases">
        <title>The genomes of 5 underutilized Papilionoideae crops provide insights into root nodulation and disease resistanc.</title>
        <authorList>
            <person name="Jiang F."/>
        </authorList>
    </citation>
    <scope>NUCLEOTIDE SEQUENCE [LARGE SCALE GENOMIC DNA]</scope>
    <source>
        <strain evidence="6">DUOXIRENSHENG_FW03</strain>
        <tissue evidence="6">Leaves</tissue>
    </source>
</reference>
<dbReference type="SUPFAM" id="SSF52200">
    <property type="entry name" value="Toll/Interleukin receptor TIR domain"/>
    <property type="match status" value="1"/>
</dbReference>
<evidence type="ECO:0000256" key="3">
    <source>
        <dbReference type="ARBA" id="ARBA00023027"/>
    </source>
</evidence>
<dbReference type="AlphaFoldDB" id="A0AAN9SMY3"/>
<dbReference type="Gene3D" id="3.40.50.10140">
    <property type="entry name" value="Toll/interleukin-1 receptor homology (TIR) domain"/>
    <property type="match status" value="1"/>
</dbReference>
<feature type="compositionally biased region" description="Basic and acidic residues" evidence="4">
    <location>
        <begin position="51"/>
        <end position="76"/>
    </location>
</feature>
<evidence type="ECO:0000313" key="7">
    <source>
        <dbReference type="Proteomes" id="UP001386955"/>
    </source>
</evidence>
<evidence type="ECO:0000256" key="1">
    <source>
        <dbReference type="ARBA" id="ARBA00022614"/>
    </source>
</evidence>
<dbReference type="GO" id="GO:0006952">
    <property type="term" value="P:defense response"/>
    <property type="evidence" value="ECO:0007669"/>
    <property type="project" value="InterPro"/>
</dbReference>
<dbReference type="PRINTS" id="PR00364">
    <property type="entry name" value="DISEASERSIST"/>
</dbReference>
<dbReference type="InterPro" id="IPR042197">
    <property type="entry name" value="Apaf_helical"/>
</dbReference>
<dbReference type="InterPro" id="IPR044974">
    <property type="entry name" value="Disease_R_plants"/>
</dbReference>
<name>A0AAN9SMY3_PSOTE</name>
<keyword evidence="7" id="KW-1185">Reference proteome</keyword>
<comment type="caution">
    <text evidence="6">The sequence shown here is derived from an EMBL/GenBank/DDBJ whole genome shotgun (WGS) entry which is preliminary data.</text>
</comment>
<dbReference type="Proteomes" id="UP001386955">
    <property type="component" value="Unassembled WGS sequence"/>
</dbReference>
<dbReference type="Pfam" id="PF00931">
    <property type="entry name" value="NB-ARC"/>
    <property type="match status" value="1"/>
</dbReference>
<dbReference type="PANTHER" id="PTHR11017">
    <property type="entry name" value="LEUCINE-RICH REPEAT-CONTAINING PROTEIN"/>
    <property type="match status" value="1"/>
</dbReference>
<dbReference type="Gene3D" id="3.80.10.10">
    <property type="entry name" value="Ribonuclease Inhibitor"/>
    <property type="match status" value="1"/>
</dbReference>
<dbReference type="PROSITE" id="PS50104">
    <property type="entry name" value="TIR"/>
    <property type="match status" value="1"/>
</dbReference>
<dbReference type="GO" id="GO:0007165">
    <property type="term" value="P:signal transduction"/>
    <property type="evidence" value="ECO:0007669"/>
    <property type="project" value="InterPro"/>
</dbReference>
<dbReference type="PANTHER" id="PTHR11017:SF243">
    <property type="entry name" value="ADP-RIBOSYL CYCLASE_CYCLIC ADP-RIBOSE HYDROLASE"/>
    <property type="match status" value="1"/>
</dbReference>
<sequence>MFTSVGEPSQKGSKESEVQAMESSESFMEKKEGGICDMMLDDTNREIIKEKIEKGVEESKFGTKDANGESSKEKSAHITQNIGDTSQGVSKESFIEQIGEAKRTVGKMEREEFGEKRVENLCILHRCKKLDWICCAAFGNFIMAEHPIINVIASSTNSSMLSSKKYDVFLSFRGEDTRMNFTSHLYEALRQKKVETYIDYQLEKGDEISSTLIKAIKDSHILIVILSENYASSKWCLEELSKILECQKNQGQIVIPVFYNTDPSHVRKQIGSYKKAFAKHKGEPRCNKWRASLTEVANLAGWDSRNRIESELLRDIVGDVLRKLTPKYPNELKGLVGIEENYEQIESFLKIGSNEVIILGIWGMGGIGKTALATAFFAKLSHEFDASCFLLNVSENSNRHGLQVLHHKLLSQLLENENHSFAAPSFVPNFAMRRLGHKKVFIVLDDVSTSEELEYLSKDYNLLGQGSRVIVTTRNKQIFRPFAQVYNVKELNFHHSLQLFCLTVFEEKQPQQGYEDLSRSTILYCKGIPLALKVLGASFRRKSKEGTEVVEGITLNLNKLTEDLYLKSNSFTKMTNMRFLKIHDDDDWQAEGFKVQLPYDLELLSNKLRYFHWDRFSLDSLPSNFCAEQLVKFHMHWSKIKKLWDGVQNLVNLKEIDLWGSKNLVEMPDLSKAENLERFCLSEYEISDDWGMRSIIAVNNSVGVQDNASNLSPFQAIFLNNGHFLCLKDLDLRETNVETLPANIKDLPLLIKLLLNGCWKLVSLPELPPSLEWLYIDDCYSLMSIPELPPLLNIMRACNCTSLETNFTQRLLRAIASGVRDFHNENELGSITQIIGVSVGGSNNENAWKPLLHVITSAV</sequence>
<evidence type="ECO:0000259" key="5">
    <source>
        <dbReference type="PROSITE" id="PS50104"/>
    </source>
</evidence>
<dbReference type="InterPro" id="IPR011713">
    <property type="entry name" value="Leu-rich_rpt_3"/>
</dbReference>
<keyword evidence="2" id="KW-0677">Repeat</keyword>
<accession>A0AAN9SMY3</accession>
<dbReference type="InterPro" id="IPR000157">
    <property type="entry name" value="TIR_dom"/>
</dbReference>
<dbReference type="Pfam" id="PF07725">
    <property type="entry name" value="LRR_3"/>
    <property type="match status" value="1"/>
</dbReference>
<dbReference type="SUPFAM" id="SSF52058">
    <property type="entry name" value="L domain-like"/>
    <property type="match status" value="1"/>
</dbReference>
<dbReference type="EMBL" id="JAYMYS010000003">
    <property type="protein sequence ID" value="KAK7401090.1"/>
    <property type="molecule type" value="Genomic_DNA"/>
</dbReference>
<dbReference type="FunFam" id="3.40.50.10140:FF:000007">
    <property type="entry name" value="Disease resistance protein (TIR-NBS-LRR class)"/>
    <property type="match status" value="1"/>
</dbReference>
<dbReference type="InterPro" id="IPR032675">
    <property type="entry name" value="LRR_dom_sf"/>
</dbReference>
<proteinExistence type="predicted"/>
<evidence type="ECO:0000256" key="4">
    <source>
        <dbReference type="SAM" id="MobiDB-lite"/>
    </source>
</evidence>
<dbReference type="SUPFAM" id="SSF52540">
    <property type="entry name" value="P-loop containing nucleoside triphosphate hydrolases"/>
    <property type="match status" value="1"/>
</dbReference>
<dbReference type="InterPro" id="IPR027417">
    <property type="entry name" value="P-loop_NTPase"/>
</dbReference>
<feature type="domain" description="TIR" evidence="5">
    <location>
        <begin position="164"/>
        <end position="324"/>
    </location>
</feature>
<dbReference type="Gene3D" id="1.10.8.430">
    <property type="entry name" value="Helical domain of apoptotic protease-activating factors"/>
    <property type="match status" value="1"/>
</dbReference>
<feature type="compositionally biased region" description="Polar residues" evidence="4">
    <location>
        <begin position="1"/>
        <end position="11"/>
    </location>
</feature>
<dbReference type="InterPro" id="IPR002182">
    <property type="entry name" value="NB-ARC"/>
</dbReference>
<evidence type="ECO:0000256" key="2">
    <source>
        <dbReference type="ARBA" id="ARBA00022737"/>
    </source>
</evidence>
<keyword evidence="1" id="KW-0433">Leucine-rich repeat</keyword>
<feature type="region of interest" description="Disordered" evidence="4">
    <location>
        <begin position="51"/>
        <end position="91"/>
    </location>
</feature>
<keyword evidence="3" id="KW-0520">NAD</keyword>
<organism evidence="6 7">
    <name type="scientific">Psophocarpus tetragonolobus</name>
    <name type="common">Winged bean</name>
    <name type="synonym">Dolichos tetragonolobus</name>
    <dbReference type="NCBI Taxonomy" id="3891"/>
    <lineage>
        <taxon>Eukaryota</taxon>
        <taxon>Viridiplantae</taxon>
        <taxon>Streptophyta</taxon>
        <taxon>Embryophyta</taxon>
        <taxon>Tracheophyta</taxon>
        <taxon>Spermatophyta</taxon>
        <taxon>Magnoliopsida</taxon>
        <taxon>eudicotyledons</taxon>
        <taxon>Gunneridae</taxon>
        <taxon>Pentapetalae</taxon>
        <taxon>rosids</taxon>
        <taxon>fabids</taxon>
        <taxon>Fabales</taxon>
        <taxon>Fabaceae</taxon>
        <taxon>Papilionoideae</taxon>
        <taxon>50 kb inversion clade</taxon>
        <taxon>NPAAA clade</taxon>
        <taxon>indigoferoid/millettioid clade</taxon>
        <taxon>Phaseoleae</taxon>
        <taxon>Psophocarpus</taxon>
    </lineage>
</organism>
<dbReference type="Gene3D" id="3.40.50.300">
    <property type="entry name" value="P-loop containing nucleotide triphosphate hydrolases"/>
    <property type="match status" value="1"/>
</dbReference>
<dbReference type="GO" id="GO:0043531">
    <property type="term" value="F:ADP binding"/>
    <property type="evidence" value="ECO:0007669"/>
    <property type="project" value="InterPro"/>
</dbReference>
<evidence type="ECO:0000313" key="6">
    <source>
        <dbReference type="EMBL" id="KAK7401090.1"/>
    </source>
</evidence>